<proteinExistence type="predicted"/>
<gene>
    <name evidence="2" type="ORF">CVU83_00015</name>
</gene>
<dbReference type="Proteomes" id="UP000233325">
    <property type="component" value="Unassembled WGS sequence"/>
</dbReference>
<sequence>MKENFNVEANILGTQLNEALDRKNRRPLGETPADEDEEIVDANNPKYGYKTVEDIADNSYEGFGEEEGSEEADQEIEESFPASELASNLADYKIEELNPEVSGPIGAASISGSEKTISINREEGREKIMSDVEAVKDVEMMMEEGEEEKYEELVESADSRMRAESFRNGGQGSRINVRQEAFRESHAGDNLKTMPEAKKQRSFRSIIRNFIKPSAN</sequence>
<name>A0A2N2E405_9BACT</name>
<evidence type="ECO:0000313" key="2">
    <source>
        <dbReference type="EMBL" id="PKM89392.1"/>
    </source>
</evidence>
<feature type="region of interest" description="Disordered" evidence="1">
    <location>
        <begin position="22"/>
        <end position="46"/>
    </location>
</feature>
<dbReference type="EMBL" id="PHAH01000001">
    <property type="protein sequence ID" value="PKM89392.1"/>
    <property type="molecule type" value="Genomic_DNA"/>
</dbReference>
<dbReference type="AlphaFoldDB" id="A0A2N2E405"/>
<reference evidence="2 3" key="1">
    <citation type="journal article" date="2017" name="ISME J.">
        <title>Potential for microbial H2 and metal transformations associated with novel bacteria and archaea in deep terrestrial subsurface sediments.</title>
        <authorList>
            <person name="Hernsdorf A.W."/>
            <person name="Amano Y."/>
            <person name="Miyakawa K."/>
            <person name="Ise K."/>
            <person name="Suzuki Y."/>
            <person name="Anantharaman K."/>
            <person name="Probst A."/>
            <person name="Burstein D."/>
            <person name="Thomas B.C."/>
            <person name="Banfield J.F."/>
        </authorList>
    </citation>
    <scope>NUCLEOTIDE SEQUENCE [LARGE SCALE GENOMIC DNA]</scope>
    <source>
        <strain evidence="2">HGW-Falkowbacteria-2</strain>
    </source>
</reference>
<accession>A0A2N2E405</accession>
<protein>
    <submittedName>
        <fullName evidence="2">Uncharacterized protein</fullName>
    </submittedName>
</protein>
<feature type="region of interest" description="Disordered" evidence="1">
    <location>
        <begin position="103"/>
        <end position="123"/>
    </location>
</feature>
<evidence type="ECO:0000313" key="3">
    <source>
        <dbReference type="Proteomes" id="UP000233325"/>
    </source>
</evidence>
<feature type="region of interest" description="Disordered" evidence="1">
    <location>
        <begin position="60"/>
        <end position="82"/>
    </location>
</feature>
<evidence type="ECO:0000256" key="1">
    <source>
        <dbReference type="SAM" id="MobiDB-lite"/>
    </source>
</evidence>
<feature type="compositionally biased region" description="Acidic residues" evidence="1">
    <location>
        <begin position="63"/>
        <end position="78"/>
    </location>
</feature>
<organism evidence="2 3">
    <name type="scientific">Candidatus Falkowbacteria bacterium HGW-Falkowbacteria-2</name>
    <dbReference type="NCBI Taxonomy" id="2013769"/>
    <lineage>
        <taxon>Bacteria</taxon>
        <taxon>Candidatus Falkowiibacteriota</taxon>
    </lineage>
</organism>
<comment type="caution">
    <text evidence="2">The sequence shown here is derived from an EMBL/GenBank/DDBJ whole genome shotgun (WGS) entry which is preliminary data.</text>
</comment>
<feature type="compositionally biased region" description="Low complexity" evidence="1">
    <location>
        <begin position="103"/>
        <end position="113"/>
    </location>
</feature>